<name>A0ABS6TL86_STRHA</name>
<organism evidence="2 3">
    <name type="scientific">Streptomyces halstedii</name>
    <dbReference type="NCBI Taxonomy" id="1944"/>
    <lineage>
        <taxon>Bacteria</taxon>
        <taxon>Bacillati</taxon>
        <taxon>Actinomycetota</taxon>
        <taxon>Actinomycetes</taxon>
        <taxon>Kitasatosporales</taxon>
        <taxon>Streptomycetaceae</taxon>
        <taxon>Streptomyces</taxon>
    </lineage>
</organism>
<accession>A0ABS6TL86</accession>
<reference evidence="2 3" key="1">
    <citation type="submission" date="2021-07" db="EMBL/GenBank/DDBJ databases">
        <title>Sequencing Streptomyces halstedii LGO-A4 genome an citrus endophytic actinomycete.</title>
        <authorList>
            <person name="Samborskyy M."/>
            <person name="Scott N."/>
            <person name="Deglau R."/>
            <person name="Dickens S."/>
            <person name="Oliveira L.G."/>
        </authorList>
    </citation>
    <scope>NUCLEOTIDE SEQUENCE [LARGE SCALE GENOMIC DNA]</scope>
    <source>
        <strain evidence="2 3">LGO-A4</strain>
    </source>
</reference>
<keyword evidence="3" id="KW-1185">Reference proteome</keyword>
<evidence type="ECO:0008006" key="4">
    <source>
        <dbReference type="Google" id="ProtNLM"/>
    </source>
</evidence>
<feature type="signal peptide" evidence="1">
    <location>
        <begin position="1"/>
        <end position="29"/>
    </location>
</feature>
<feature type="chain" id="PRO_5047016431" description="Lipoprotein" evidence="1">
    <location>
        <begin position="30"/>
        <end position="220"/>
    </location>
</feature>
<protein>
    <recommendedName>
        <fullName evidence="4">Lipoprotein</fullName>
    </recommendedName>
</protein>
<evidence type="ECO:0000313" key="3">
    <source>
        <dbReference type="Proteomes" id="UP000735541"/>
    </source>
</evidence>
<dbReference type="PROSITE" id="PS51257">
    <property type="entry name" value="PROKAR_LIPOPROTEIN"/>
    <property type="match status" value="1"/>
</dbReference>
<proteinExistence type="predicted"/>
<gene>
    <name evidence="2" type="ORF">STHAL_05865</name>
</gene>
<evidence type="ECO:0000313" key="2">
    <source>
        <dbReference type="EMBL" id="MBV7669018.1"/>
    </source>
</evidence>
<sequence length="220" mass="22578">MTNRRTRQGGLLGAALAGFLIVGATSCSGGDGRTEKEPDAAVAAGSLCGGSAVSAGAVQALETITGASRFYAAGETSTVARAAKELVEGATSSAVVDGEVCRVYTARSEFRITWRLSDSASVDDPASKFSLLDMGERALAAPDGAFLRFACLSERVPGSGPVRIDIGVERGGMPTEPEGDPEALKDAYATVAHSFSLAMAKELGCENDGQLKSNPSLDRL</sequence>
<dbReference type="EMBL" id="JAHUVW010000001">
    <property type="protein sequence ID" value="MBV7669018.1"/>
    <property type="molecule type" value="Genomic_DNA"/>
</dbReference>
<keyword evidence="1" id="KW-0732">Signal</keyword>
<comment type="caution">
    <text evidence="2">The sequence shown here is derived from an EMBL/GenBank/DDBJ whole genome shotgun (WGS) entry which is preliminary data.</text>
</comment>
<dbReference type="Proteomes" id="UP000735541">
    <property type="component" value="Unassembled WGS sequence"/>
</dbReference>
<evidence type="ECO:0000256" key="1">
    <source>
        <dbReference type="SAM" id="SignalP"/>
    </source>
</evidence>